<evidence type="ECO:0000256" key="6">
    <source>
        <dbReference type="PIRSR" id="PIRSR600200-1"/>
    </source>
</evidence>
<feature type="domain" description="Secretion system C-terminal sorting" evidence="9">
    <location>
        <begin position="668"/>
        <end position="735"/>
    </location>
</feature>
<evidence type="ECO:0000256" key="2">
    <source>
        <dbReference type="ARBA" id="ARBA00022670"/>
    </source>
</evidence>
<dbReference type="RefSeq" id="WP_073398684.1">
    <property type="nucleotide sequence ID" value="NZ_FQTV01000001.1"/>
</dbReference>
<evidence type="ECO:0000313" key="11">
    <source>
        <dbReference type="Proteomes" id="UP000184509"/>
    </source>
</evidence>
<dbReference type="PRINTS" id="PR00797">
    <property type="entry name" value="STREPTOPAIN"/>
</dbReference>
<protein>
    <submittedName>
        <fullName evidence="10">Por secretion system C-terminal sorting domain-containing protein</fullName>
    </submittedName>
</protein>
<keyword evidence="11" id="KW-1185">Reference proteome</keyword>
<keyword evidence="3 7" id="KW-0732">Signal</keyword>
<evidence type="ECO:0000313" key="10">
    <source>
        <dbReference type="EMBL" id="SHE37850.1"/>
    </source>
</evidence>
<evidence type="ECO:0000256" key="3">
    <source>
        <dbReference type="ARBA" id="ARBA00022729"/>
    </source>
</evidence>
<dbReference type="STRING" id="1297750.SAMN05444405_101245"/>
<evidence type="ECO:0000256" key="1">
    <source>
        <dbReference type="ARBA" id="ARBA00009693"/>
    </source>
</evidence>
<evidence type="ECO:0000259" key="9">
    <source>
        <dbReference type="Pfam" id="PF18962"/>
    </source>
</evidence>
<proteinExistence type="inferred from homology"/>
<gene>
    <name evidence="10" type="ORF">SAMN05444405_101245</name>
</gene>
<dbReference type="OrthoDB" id="2235251at2"/>
<reference evidence="10 11" key="1">
    <citation type="submission" date="2016-11" db="EMBL/GenBank/DDBJ databases">
        <authorList>
            <person name="Jaros S."/>
            <person name="Januszkiewicz K."/>
            <person name="Wedrychowicz H."/>
        </authorList>
    </citation>
    <scope>NUCLEOTIDE SEQUENCE [LARGE SCALE GENOMIC DNA]</scope>
    <source>
        <strain evidence="10 11">DSM 26991</strain>
    </source>
</reference>
<feature type="chain" id="PRO_5012747781" evidence="7">
    <location>
        <begin position="25"/>
        <end position="738"/>
    </location>
</feature>
<dbReference type="Proteomes" id="UP000184509">
    <property type="component" value="Unassembled WGS sequence"/>
</dbReference>
<dbReference type="Gene3D" id="3.90.70.50">
    <property type="entry name" value="Peptidase C10, streptopain"/>
    <property type="match status" value="1"/>
</dbReference>
<feature type="active site" description="Nucleophile" evidence="6">
    <location>
        <position position="196"/>
    </location>
</feature>
<dbReference type="Gene3D" id="2.60.40.10">
    <property type="entry name" value="Immunoglobulins"/>
    <property type="match status" value="1"/>
</dbReference>
<dbReference type="AlphaFoldDB" id="A0A1M4T0F7"/>
<dbReference type="InterPro" id="IPR038765">
    <property type="entry name" value="Papain-like_cys_pep_sf"/>
</dbReference>
<dbReference type="Pfam" id="PF18962">
    <property type="entry name" value="Por_Secre_tail"/>
    <property type="match status" value="1"/>
</dbReference>
<evidence type="ECO:0000256" key="7">
    <source>
        <dbReference type="SAM" id="SignalP"/>
    </source>
</evidence>
<dbReference type="InterPro" id="IPR025896">
    <property type="entry name" value="Spi_Prtas-inh"/>
</dbReference>
<comment type="similarity">
    <text evidence="1">Belongs to the peptidase C10 family.</text>
</comment>
<dbReference type="Pfam" id="PF13734">
    <property type="entry name" value="Inhibitor_I69"/>
    <property type="match status" value="1"/>
</dbReference>
<evidence type="ECO:0000256" key="4">
    <source>
        <dbReference type="ARBA" id="ARBA00022801"/>
    </source>
</evidence>
<keyword evidence="5" id="KW-0788">Thiol protease</keyword>
<accession>A0A1M4T0F7</accession>
<keyword evidence="2" id="KW-0645">Protease</keyword>
<dbReference type="InterPro" id="IPR000200">
    <property type="entry name" value="Peptidase_C10"/>
</dbReference>
<dbReference type="Pfam" id="PF01640">
    <property type="entry name" value="Peptidase_C10"/>
    <property type="match status" value="1"/>
</dbReference>
<dbReference type="InterPro" id="IPR026444">
    <property type="entry name" value="Secre_tail"/>
</dbReference>
<evidence type="ECO:0000259" key="8">
    <source>
        <dbReference type="Pfam" id="PF13734"/>
    </source>
</evidence>
<feature type="signal peptide" evidence="7">
    <location>
        <begin position="1"/>
        <end position="24"/>
    </location>
</feature>
<sequence length="738" mass="80903">MNKQTLKTRIFFSLLLISNISIYAKSRSSAEALSIANSFYQNSITTKSISTKSSTENVGLTLAYSCTDGIATRSSNENAYYYIFNRGENNGFIIISGDDRAKSVLGYSDCGSFSAKVMPENFKNWMSLYQKELKALAATDDATSIVQSSSVLSATTKATSFSTSISPLLGTIAWNQLSPYNILCPKVGTSRAPTGCVATAMAQIMKYYQWPIQGAGSKKYKPDSMSDSLYVDFSKTAYNWSNMKNTYSGNSTAIQDTAVAILMYHCGVSVSMDYTAYSSAAYSNYIPAALSKYFGYDSNIQIFSRDFYTEAEWLQMIKTELNAGRPILYGGSSTSEGGHQFICDGYDTNNLFHFNWGWGGYYNGYFELSSLNYETPGIGGSVTDGFTVWQDMVTGIQKPTTTSSKSYEIYLIKKIKVGSESITRSQAFSLNFGYANYGGNLFSGNIAFGLYQGSTLVSVIKQYSVTTDTFEGNDNLTVSRLEIPTTVANGTYQLYCIYKASDQNNWSILRGRVGTPNSLDVTVTSTNVTFATPDVYPKLALTGALSTIGNLYYGKAGTFSATIQNTGGEFNSYLSFYLTSTETNSTSKQINYDPINIPSGATKTIEISEDITLTPGTYVLTLNYDANNNQDSPSMVLLTPNENNSRSVLIENYATGIEEASIDKLSVYSNTENDIIYIQSPSIVKSIMIFDISGKSTLLKKPMTTGNIPISVSDLSKGVYLIKIETEEGSYTEKFFKK</sequence>
<keyword evidence="4" id="KW-0378">Hydrolase</keyword>
<organism evidence="10 11">
    <name type="scientific">Bacteroides luti</name>
    <dbReference type="NCBI Taxonomy" id="1297750"/>
    <lineage>
        <taxon>Bacteria</taxon>
        <taxon>Pseudomonadati</taxon>
        <taxon>Bacteroidota</taxon>
        <taxon>Bacteroidia</taxon>
        <taxon>Bacteroidales</taxon>
        <taxon>Bacteroidaceae</taxon>
        <taxon>Bacteroides</taxon>
    </lineage>
</organism>
<dbReference type="EMBL" id="FQTV01000001">
    <property type="protein sequence ID" value="SHE37850.1"/>
    <property type="molecule type" value="Genomic_DNA"/>
</dbReference>
<feature type="domain" description="Spi protease inhibitor" evidence="8">
    <location>
        <begin position="28"/>
        <end position="132"/>
    </location>
</feature>
<feature type="active site" description="Proton acceptor" evidence="6">
    <location>
        <position position="339"/>
    </location>
</feature>
<dbReference type="InterPro" id="IPR044934">
    <property type="entry name" value="Streptopain_sf"/>
</dbReference>
<dbReference type="GO" id="GO:0006508">
    <property type="term" value="P:proteolysis"/>
    <property type="evidence" value="ECO:0007669"/>
    <property type="project" value="UniProtKB-KW"/>
</dbReference>
<dbReference type="GO" id="GO:0008234">
    <property type="term" value="F:cysteine-type peptidase activity"/>
    <property type="evidence" value="ECO:0007669"/>
    <property type="project" value="UniProtKB-KW"/>
</dbReference>
<name>A0A1M4T0F7_9BACE</name>
<evidence type="ECO:0000256" key="5">
    <source>
        <dbReference type="ARBA" id="ARBA00022807"/>
    </source>
</evidence>
<dbReference type="SUPFAM" id="SSF54001">
    <property type="entry name" value="Cysteine proteinases"/>
    <property type="match status" value="1"/>
</dbReference>
<dbReference type="NCBIfam" id="TIGR04183">
    <property type="entry name" value="Por_Secre_tail"/>
    <property type="match status" value="1"/>
</dbReference>
<dbReference type="InterPro" id="IPR013783">
    <property type="entry name" value="Ig-like_fold"/>
</dbReference>